<dbReference type="Proteomes" id="UP000249898">
    <property type="component" value="Chromosome"/>
</dbReference>
<accession>A0A2Z4PQC9</accession>
<organism evidence="2 3">
    <name type="scientific">Marinomonas primoryensis</name>
    <dbReference type="NCBI Taxonomy" id="178399"/>
    <lineage>
        <taxon>Bacteria</taxon>
        <taxon>Pseudomonadati</taxon>
        <taxon>Pseudomonadota</taxon>
        <taxon>Gammaproteobacteria</taxon>
        <taxon>Oceanospirillales</taxon>
        <taxon>Oceanospirillaceae</taxon>
        <taxon>Marinomonas</taxon>
    </lineage>
</organism>
<name>A0A2Z4PQC9_9GAMM</name>
<sequence>MLNVRLPIVASVWLLAGQLAHANVEVTFVESAPKDRFILHNTSQCALNDLTVHLDLSNSVGRLIFDTTATGAGVEVFQPFEVKKGNLKLISASDVKDGDSTLSLSIENIAANDSVSFTIDVDDTLTQSELGNIRVSGSEISNALIKITTKGQQTSVAMFDNKGKALVSLPSC</sequence>
<dbReference type="AlphaFoldDB" id="A0A2Z4PQC9"/>
<feature type="chain" id="PRO_5016358151" description="Aggregation factor core" evidence="1">
    <location>
        <begin position="23"/>
        <end position="172"/>
    </location>
</feature>
<evidence type="ECO:0008006" key="4">
    <source>
        <dbReference type="Google" id="ProtNLM"/>
    </source>
</evidence>
<protein>
    <recommendedName>
        <fullName evidence="4">Aggregation factor core</fullName>
    </recommendedName>
</protein>
<evidence type="ECO:0000256" key="1">
    <source>
        <dbReference type="SAM" id="SignalP"/>
    </source>
</evidence>
<evidence type="ECO:0000313" key="3">
    <source>
        <dbReference type="Proteomes" id="UP000249898"/>
    </source>
</evidence>
<dbReference type="EMBL" id="CP016181">
    <property type="protein sequence ID" value="AWX99731.1"/>
    <property type="molecule type" value="Genomic_DNA"/>
</dbReference>
<reference evidence="2 3" key="1">
    <citation type="submission" date="2016-06" db="EMBL/GenBank/DDBJ databases">
        <title>The sequenced genome of the ice-adhering bacterium Marinomonas primoryensis, from Antarctica.</title>
        <authorList>
            <person name="Graham L."/>
            <person name="Vance T.D.R."/>
            <person name="Davies P.L."/>
        </authorList>
    </citation>
    <scope>NUCLEOTIDE SEQUENCE [LARGE SCALE GENOMIC DNA]</scope>
    <source>
        <strain evidence="2 3">AceL</strain>
    </source>
</reference>
<evidence type="ECO:0000313" key="2">
    <source>
        <dbReference type="EMBL" id="AWX99731.1"/>
    </source>
</evidence>
<dbReference type="RefSeq" id="WP_112136738.1">
    <property type="nucleotide sequence ID" value="NZ_CP016181.1"/>
</dbReference>
<gene>
    <name evidence="2" type="ORF">A8139_06770</name>
</gene>
<dbReference type="OrthoDB" id="6105464at2"/>
<proteinExistence type="predicted"/>
<feature type="signal peptide" evidence="1">
    <location>
        <begin position="1"/>
        <end position="22"/>
    </location>
</feature>
<keyword evidence="1" id="KW-0732">Signal</keyword>